<dbReference type="Proteomes" id="UP000253153">
    <property type="component" value="Unassembled WGS sequence"/>
</dbReference>
<feature type="transmembrane region" description="Helical" evidence="2">
    <location>
        <begin position="70"/>
        <end position="92"/>
    </location>
</feature>
<dbReference type="OrthoDB" id="370884at2759"/>
<evidence type="ECO:0000256" key="2">
    <source>
        <dbReference type="SAM" id="Phobius"/>
    </source>
</evidence>
<proteinExistence type="predicted"/>
<accession>A0A366QQZ8</accession>
<gene>
    <name evidence="3" type="ORF">FIESC28_10766</name>
</gene>
<keyword evidence="4" id="KW-1185">Reference proteome</keyword>
<evidence type="ECO:0000313" key="4">
    <source>
        <dbReference type="Proteomes" id="UP000253153"/>
    </source>
</evidence>
<reference evidence="3 4" key="1">
    <citation type="submission" date="2018-06" db="EMBL/GenBank/DDBJ databases">
        <title>Fusarium incarnatum-equiseti species complex species 28.</title>
        <authorList>
            <person name="Gardiner D.M."/>
        </authorList>
    </citation>
    <scope>NUCLEOTIDE SEQUENCE [LARGE SCALE GENOMIC DNA]</scope>
    <source>
        <strain evidence="3 4">FIESC_28</strain>
    </source>
</reference>
<feature type="compositionally biased region" description="Basic and acidic residues" evidence="1">
    <location>
        <begin position="165"/>
        <end position="175"/>
    </location>
</feature>
<comment type="caution">
    <text evidence="3">The sequence shown here is derived from an EMBL/GenBank/DDBJ whole genome shotgun (WGS) entry which is preliminary data.</text>
</comment>
<feature type="region of interest" description="Disordered" evidence="1">
    <location>
        <begin position="143"/>
        <end position="175"/>
    </location>
</feature>
<keyword evidence="2" id="KW-0812">Transmembrane</keyword>
<evidence type="ECO:0000256" key="1">
    <source>
        <dbReference type="SAM" id="MobiDB-lite"/>
    </source>
</evidence>
<feature type="transmembrane region" description="Helical" evidence="2">
    <location>
        <begin position="44"/>
        <end position="64"/>
    </location>
</feature>
<evidence type="ECO:0000313" key="3">
    <source>
        <dbReference type="EMBL" id="RBR07267.1"/>
    </source>
</evidence>
<protein>
    <submittedName>
        <fullName evidence="3">Uncharacterized protein</fullName>
    </submittedName>
</protein>
<keyword evidence="2" id="KW-1133">Transmembrane helix</keyword>
<dbReference type="AlphaFoldDB" id="A0A366QQZ8"/>
<sequence>MPRPAKLSMPEHTLTYPTHGTNDLLLFCAWNTQWWERIVAFSNVLTWSLNVFVIASIGCMIVAFMSQPWWLIMCFAGVMIIPLLYYIVMATWLPRNLRERAQFLLGLAIFVFLGPFLNIAVMIYAVINMDNFGWGKTRKVVTDDSEEEMSQQKEGVISGITSSGESKEKTAAKAV</sequence>
<name>A0A366QQZ8_9HYPO</name>
<feature type="transmembrane region" description="Helical" evidence="2">
    <location>
        <begin position="104"/>
        <end position="127"/>
    </location>
</feature>
<dbReference type="GeneID" id="42000192"/>
<organism evidence="3 4">
    <name type="scientific">Fusarium coffeatum</name>
    <dbReference type="NCBI Taxonomy" id="231269"/>
    <lineage>
        <taxon>Eukaryota</taxon>
        <taxon>Fungi</taxon>
        <taxon>Dikarya</taxon>
        <taxon>Ascomycota</taxon>
        <taxon>Pezizomycotina</taxon>
        <taxon>Sordariomycetes</taxon>
        <taxon>Hypocreomycetidae</taxon>
        <taxon>Hypocreales</taxon>
        <taxon>Nectriaceae</taxon>
        <taxon>Fusarium</taxon>
        <taxon>Fusarium incarnatum-equiseti species complex</taxon>
    </lineage>
</organism>
<keyword evidence="2" id="KW-0472">Membrane</keyword>
<dbReference type="EMBL" id="QKXC01000320">
    <property type="protein sequence ID" value="RBR07267.1"/>
    <property type="molecule type" value="Genomic_DNA"/>
</dbReference>
<dbReference type="RefSeq" id="XP_031011064.1">
    <property type="nucleotide sequence ID" value="XM_031164896.1"/>
</dbReference>